<keyword evidence="1" id="KW-0234">DNA repair</keyword>
<organism evidence="4 5">
    <name type="scientific">Adineta steineri</name>
    <dbReference type="NCBI Taxonomy" id="433720"/>
    <lineage>
        <taxon>Eukaryota</taxon>
        <taxon>Metazoa</taxon>
        <taxon>Spiralia</taxon>
        <taxon>Gnathifera</taxon>
        <taxon>Rotifera</taxon>
        <taxon>Eurotatoria</taxon>
        <taxon>Bdelloidea</taxon>
        <taxon>Adinetida</taxon>
        <taxon>Adinetidae</taxon>
        <taxon>Adineta</taxon>
    </lineage>
</organism>
<dbReference type="Gene3D" id="3.40.50.300">
    <property type="entry name" value="P-loop containing nucleotide triphosphate hydrolases"/>
    <property type="match status" value="1"/>
</dbReference>
<dbReference type="CDD" id="cd22791">
    <property type="entry name" value="OTU_VRTN"/>
    <property type="match status" value="1"/>
</dbReference>
<dbReference type="GO" id="GO:0006281">
    <property type="term" value="P:DNA repair"/>
    <property type="evidence" value="ECO:0007669"/>
    <property type="project" value="UniProtKB-KW"/>
</dbReference>
<evidence type="ECO:0000313" key="4">
    <source>
        <dbReference type="EMBL" id="CAF4070232.1"/>
    </source>
</evidence>
<dbReference type="Pfam" id="PF14214">
    <property type="entry name" value="Helitron_like_N"/>
    <property type="match status" value="1"/>
</dbReference>
<dbReference type="InterPro" id="IPR027417">
    <property type="entry name" value="P-loop_NTPase"/>
</dbReference>
<dbReference type="InterPro" id="IPR038765">
    <property type="entry name" value="Papain-like_cys_pep_sf"/>
</dbReference>
<proteinExistence type="inferred from homology"/>
<dbReference type="PANTHER" id="PTHR47642">
    <property type="entry name" value="ATP-DEPENDENT DNA HELICASE"/>
    <property type="match status" value="1"/>
</dbReference>
<feature type="compositionally biased region" description="Basic and acidic residues" evidence="2">
    <location>
        <begin position="343"/>
        <end position="392"/>
    </location>
</feature>
<comment type="similarity">
    <text evidence="1">Belongs to the helicase family.</text>
</comment>
<dbReference type="Pfam" id="PF20209">
    <property type="entry name" value="DUF6570"/>
    <property type="match status" value="1"/>
</dbReference>
<dbReference type="InterPro" id="IPR051055">
    <property type="entry name" value="PIF1_helicase"/>
</dbReference>
<dbReference type="Pfam" id="PF02338">
    <property type="entry name" value="OTU"/>
    <property type="match status" value="1"/>
</dbReference>
<dbReference type="SUPFAM" id="SSF54001">
    <property type="entry name" value="Cysteine proteinases"/>
    <property type="match status" value="1"/>
</dbReference>
<dbReference type="EC" id="5.6.2.3" evidence="1"/>
<dbReference type="Pfam" id="PF05970">
    <property type="entry name" value="PIF1"/>
    <property type="match status" value="1"/>
</dbReference>
<sequence>MTRSQKFGRLLQALERCSESIVYHDEIVNAVQRIRRIDSTMSLLEFRPYGVFDDRIHVVDSIAKEYLEKASADVQHLIPVDVDGDGNCLYHSVILWMNDSTLTASELRVRTIIELVINEAFYSNMYTHLVGLIDIAIKAICKNRTFSGVYEICALSNVLKCNIRSVYPGIDFEADTAIMNRIFTPIPPTVASYEITILWSNVRKEMHVRAVNNNVWSSNHFVPLLAPYKQYDFDHTNQLLLSNVKTPEKKTFKNNAVAQIRMPEFESPANRRVRSVINIENEHNKITSPNAIEQAQTNIEEEHENRLSVLRERARLRRTNATEEQRQNRLAKDRERTRSRRANQAEEQRQSQLEQKKEHARSVRENETDDRYQLRINYQRDRSQTNRTQKRLEKAASDNIIIQQQNISLTKTKKGQIHSTWPAPISTEVKEACLEQFLRQMSMSVLAEVTCAVCNIRSPEKESIKMPMSEIPNIHLLKISDEFKNVIINIQSPTLKNSNDPSTSKSSYFYYKNDIVLYVSGIYQENNMNMCILCQKCSNSLSKEQIPKFSVANNIWLGDVPVELQGLTIPEEKLISLHRHNSCIIKLHSPFHSMATAQGALKGNCITFLQNTPNIVNSLPLKMADLCDTLKVIFIGARPPERIQLKRILTVRKKKIVEALRWLKKYNILYKNVDINLDNIAQLPEDDIPESIMTTMEQILDDKEIPSERVGYIPDPLSNSTELNILDVIPINNSALLDVNGSSISSEEINNYLLKKIKNGGTNDEMDVENVYLIPHSSKPVNEYFNPKLLAGLYRTLFCYGLGAPEDQTRPLTINLREHIRYLLSYNDRRFEKNHSFIFVIFNLLQRRDACFHAQLIATKPYFRSSAQEIHSLNTSDIEAALKNISTKTYNIGSNKALGKLLNHIKTIGGRVMGSTYSRTSLRTHLHAMIFNQSLPNIFLTLNPADIHSPIALYFAGVKLDLDNVQTKQLMDAYKRAEIIASHPVATAKFFHILISNILDTMILGGVVGPVKAYFGTVESQGRGSLHLHLLIWLDHDLKPADMKTKIRDPSFRENLIAYLEDIIKEDLDEFKDTYVFENLDAPRSFNTPTQLSRDNIYAALRTIDLAGLGENTYEHRNQSTPTEEQSSPSIPYASPPNLRGSPSIPYASPPHLRGSPSIPYASPQRTELLQTPIQDQSITSMDISDIPSCLPPACLPTPNPSLPNFWSRFCADVTQLVESGNVHKHSDTCYKYCKAMEKKVCRLIMPRKLVSVSAIDPETGHISMRRSHPWINNFNEYIISACRSNMDIKFIWTGSDAKALVYYIADYITKTSLSFHDTFSLIQKSITSFKNVSDQTETESAIERSRKLVLRCYNTLASQQELSGVQVASYLMNWGDHYTTHKFQGLYLIQTEIFLQTELNELRIKQNLELASRDVIDDDNVFDDENTVDEDDNEENFQIQATENKNNFVLVNTRVDYQHRSDTLSKICLYDFVSTFYKRKMNAADAKYLSKSSTTENQQEIRKGRPPNQRFPFQEQHPQAKTYLLTKYSESHIPILYGPQIPRHDREDTKERYSRALLTLFVPWRSVSDLCDVNENWEDALKSRQHHISAHSWNIIENIQLLHECKKDRDEHLLQVITQAQPENDTIDPELVITSRNMRDEYDDASDNEDLLELLGNLNEYTTTALNSTKKTTENIYIQETIEAVEKVGRFTHRHTYSQSLANESSRDHLQQIVPFVSATPNHVRLNTKWQEQLKTEKERVRRSLITGNYDKTDDTLDYDSIQDALVTMVNPNNYNINTSDNYTPILPVASITTASYSTQQSIIKEYTLNREQQAAFMIITSHLDGDKERHKGTNNGQLIMCIPGCGGTGKSQLIRAVTKYFVITKRIQVMRKLAPTGIAAAEIGGMTIHSFLGEQRNSGKPRTIKPGDTKLEKQWKLIEYLLIDEMSMVGLTLLGKLNRILSAAKHVDSQIPFGGINVIFFGDYLQYRPVFDAPLYTDFSQPSKTKPSTVSTEREIQQRAARSLILQINCVIKLSRQMRTVDERYSKLLERLRQGDCTLEDYELLLTRVVGQPSVSSLRESPWNEAPILAYRNEVRTQVNNKAAVHNAAQLGFQPMVCVAQDSCQGKPIEDPILVKKLLELSDSKTEHLPGLLPFVPGMPVILTQNLAIELGLINGINGIFRQLVYEADSVSIDALSNTFPNNT</sequence>
<dbReference type="GO" id="GO:0043139">
    <property type="term" value="F:5'-3' DNA helicase activity"/>
    <property type="evidence" value="ECO:0007669"/>
    <property type="project" value="UniProtKB-EC"/>
</dbReference>
<dbReference type="Gene3D" id="3.90.70.80">
    <property type="match status" value="1"/>
</dbReference>
<dbReference type="InterPro" id="IPR010285">
    <property type="entry name" value="DNA_helicase_pif1-like_DEAD"/>
</dbReference>
<evidence type="ECO:0000256" key="2">
    <source>
        <dbReference type="SAM" id="MobiDB-lite"/>
    </source>
</evidence>
<dbReference type="InterPro" id="IPR003323">
    <property type="entry name" value="OTU_dom"/>
</dbReference>
<dbReference type="GO" id="GO:0005524">
    <property type="term" value="F:ATP binding"/>
    <property type="evidence" value="ECO:0007669"/>
    <property type="project" value="UniProtKB-KW"/>
</dbReference>
<dbReference type="GO" id="GO:0000723">
    <property type="term" value="P:telomere maintenance"/>
    <property type="evidence" value="ECO:0007669"/>
    <property type="project" value="InterPro"/>
</dbReference>
<dbReference type="GO" id="GO:0006310">
    <property type="term" value="P:DNA recombination"/>
    <property type="evidence" value="ECO:0007669"/>
    <property type="project" value="UniProtKB-KW"/>
</dbReference>
<keyword evidence="1" id="KW-0347">Helicase</keyword>
<evidence type="ECO:0000259" key="3">
    <source>
        <dbReference type="PROSITE" id="PS50802"/>
    </source>
</evidence>
<keyword evidence="1" id="KW-0233">DNA recombination</keyword>
<dbReference type="GO" id="GO:0016787">
    <property type="term" value="F:hydrolase activity"/>
    <property type="evidence" value="ECO:0007669"/>
    <property type="project" value="UniProtKB-KW"/>
</dbReference>
<dbReference type="SUPFAM" id="SSF52540">
    <property type="entry name" value="P-loop containing nucleoside triphosphate hydrolases"/>
    <property type="match status" value="2"/>
</dbReference>
<keyword evidence="1" id="KW-0547">Nucleotide-binding</keyword>
<comment type="caution">
    <text evidence="4">The sequence shown here is derived from an EMBL/GenBank/DDBJ whole genome shotgun (WGS) entry which is preliminary data.</text>
</comment>
<feature type="compositionally biased region" description="Basic and acidic residues" evidence="2">
    <location>
        <begin position="320"/>
        <end position="336"/>
    </location>
</feature>
<evidence type="ECO:0000256" key="1">
    <source>
        <dbReference type="RuleBase" id="RU363044"/>
    </source>
</evidence>
<comment type="cofactor">
    <cofactor evidence="1">
        <name>Mg(2+)</name>
        <dbReference type="ChEBI" id="CHEBI:18420"/>
    </cofactor>
</comment>
<dbReference type="InterPro" id="IPR025476">
    <property type="entry name" value="Helitron_helicase-like"/>
</dbReference>
<feature type="region of interest" description="Disordered" evidence="2">
    <location>
        <begin position="318"/>
        <end position="392"/>
    </location>
</feature>
<evidence type="ECO:0000313" key="5">
    <source>
        <dbReference type="Proteomes" id="UP000663844"/>
    </source>
</evidence>
<dbReference type="PROSITE" id="PS50802">
    <property type="entry name" value="OTU"/>
    <property type="match status" value="1"/>
</dbReference>
<dbReference type="Proteomes" id="UP000663844">
    <property type="component" value="Unassembled WGS sequence"/>
</dbReference>
<gene>
    <name evidence="4" type="ORF">OXD698_LOCUS33677</name>
</gene>
<keyword evidence="1" id="KW-0067">ATP-binding</keyword>
<accession>A0A819T415</accession>
<dbReference type="EMBL" id="CAJOAZ010004670">
    <property type="protein sequence ID" value="CAF4070232.1"/>
    <property type="molecule type" value="Genomic_DNA"/>
</dbReference>
<reference evidence="4" key="1">
    <citation type="submission" date="2021-02" db="EMBL/GenBank/DDBJ databases">
        <authorList>
            <person name="Nowell W R."/>
        </authorList>
    </citation>
    <scope>NUCLEOTIDE SEQUENCE</scope>
</reference>
<protein>
    <recommendedName>
        <fullName evidence="1">ATP-dependent DNA helicase</fullName>
        <ecNumber evidence="1">5.6.2.3</ecNumber>
    </recommendedName>
</protein>
<feature type="region of interest" description="Disordered" evidence="2">
    <location>
        <begin position="1491"/>
        <end position="1514"/>
    </location>
</feature>
<keyword evidence="1" id="KW-0378">Hydrolase</keyword>
<feature type="domain" description="OTU" evidence="3">
    <location>
        <begin position="77"/>
        <end position="227"/>
    </location>
</feature>
<name>A0A819T415_9BILA</name>
<dbReference type="InterPro" id="IPR046700">
    <property type="entry name" value="DUF6570"/>
</dbReference>
<dbReference type="PANTHER" id="PTHR47642:SF5">
    <property type="entry name" value="ATP-DEPENDENT DNA HELICASE"/>
    <property type="match status" value="1"/>
</dbReference>
<comment type="catalytic activity">
    <reaction evidence="1">
        <text>ATP + H2O = ADP + phosphate + H(+)</text>
        <dbReference type="Rhea" id="RHEA:13065"/>
        <dbReference type="ChEBI" id="CHEBI:15377"/>
        <dbReference type="ChEBI" id="CHEBI:15378"/>
        <dbReference type="ChEBI" id="CHEBI:30616"/>
        <dbReference type="ChEBI" id="CHEBI:43474"/>
        <dbReference type="ChEBI" id="CHEBI:456216"/>
        <dbReference type="EC" id="5.6.2.3"/>
    </reaction>
</comment>
<feature type="compositionally biased region" description="Polar residues" evidence="2">
    <location>
        <begin position="1119"/>
        <end position="1130"/>
    </location>
</feature>
<feature type="region of interest" description="Disordered" evidence="2">
    <location>
        <begin position="1114"/>
        <end position="1163"/>
    </location>
</feature>
<feature type="non-terminal residue" evidence="4">
    <location>
        <position position="1"/>
    </location>
</feature>
<dbReference type="InterPro" id="IPR047273">
    <property type="entry name" value="VRTN_OTU_dom"/>
</dbReference>
<keyword evidence="1" id="KW-0227">DNA damage</keyword>